<feature type="region of interest" description="Disordered" evidence="1">
    <location>
        <begin position="1171"/>
        <end position="1194"/>
    </location>
</feature>
<feature type="compositionally biased region" description="Pro residues" evidence="1">
    <location>
        <begin position="654"/>
        <end position="687"/>
    </location>
</feature>
<dbReference type="Gene3D" id="6.10.30.30">
    <property type="match status" value="1"/>
</dbReference>
<dbReference type="PROSITE" id="PS51444">
    <property type="entry name" value="FH2"/>
    <property type="match status" value="1"/>
</dbReference>
<dbReference type="InterPro" id="IPR051412">
    <property type="entry name" value="Formin_Homology_Diaphanous_sf"/>
</dbReference>
<dbReference type="InterPro" id="IPR011989">
    <property type="entry name" value="ARM-like"/>
</dbReference>
<evidence type="ECO:0000259" key="3">
    <source>
        <dbReference type="PROSITE" id="PS51444"/>
    </source>
</evidence>
<reference evidence="4 5" key="1">
    <citation type="submission" date="2023-08" db="EMBL/GenBank/DDBJ databases">
        <title>A Necator americanus chromosomal reference genome.</title>
        <authorList>
            <person name="Ilik V."/>
            <person name="Petrzelkova K.J."/>
            <person name="Pardy F."/>
            <person name="Fuh T."/>
            <person name="Niatou-Singa F.S."/>
            <person name="Gouil Q."/>
            <person name="Baker L."/>
            <person name="Ritchie M.E."/>
            <person name="Jex A.R."/>
            <person name="Gazzola D."/>
            <person name="Li H."/>
            <person name="Toshio Fujiwara R."/>
            <person name="Zhan B."/>
            <person name="Aroian R.V."/>
            <person name="Pafco B."/>
            <person name="Schwarz E.M."/>
        </authorList>
    </citation>
    <scope>NUCLEOTIDE SEQUENCE [LARGE SCALE GENOMIC DNA]</scope>
    <source>
        <strain evidence="4 5">Aroian</strain>
        <tissue evidence="4">Whole animal</tissue>
    </source>
</reference>
<evidence type="ECO:0000256" key="1">
    <source>
        <dbReference type="SAM" id="MobiDB-lite"/>
    </source>
</evidence>
<dbReference type="InterPro" id="IPR015425">
    <property type="entry name" value="FH2_Formin"/>
</dbReference>
<dbReference type="Pfam" id="PF02181">
    <property type="entry name" value="FH2"/>
    <property type="match status" value="1"/>
</dbReference>
<dbReference type="InterPro" id="IPR010472">
    <property type="entry name" value="FH3_dom"/>
</dbReference>
<dbReference type="Gene3D" id="1.25.10.10">
    <property type="entry name" value="Leucine-rich Repeat Variant"/>
    <property type="match status" value="1"/>
</dbReference>
<dbReference type="PANTHER" id="PTHR45691">
    <property type="entry name" value="PROTEIN DIAPHANOUS"/>
    <property type="match status" value="1"/>
</dbReference>
<protein>
    <recommendedName>
        <fullName evidence="6">FH2 domain-containing protein</fullName>
    </recommendedName>
</protein>
<name>A0ABR1D1N2_NECAM</name>
<dbReference type="SUPFAM" id="SSF101447">
    <property type="entry name" value="Formin homology 2 domain (FH2 domain)"/>
    <property type="match status" value="1"/>
</dbReference>
<gene>
    <name evidence="4" type="primary">Necator_chrIII.g11293</name>
    <name evidence="4" type="ORF">RB195_010528</name>
</gene>
<dbReference type="InterPro" id="IPR014768">
    <property type="entry name" value="GBD/FH3_dom"/>
</dbReference>
<evidence type="ECO:0000259" key="2">
    <source>
        <dbReference type="PROSITE" id="PS51232"/>
    </source>
</evidence>
<organism evidence="4 5">
    <name type="scientific">Necator americanus</name>
    <name type="common">Human hookworm</name>
    <dbReference type="NCBI Taxonomy" id="51031"/>
    <lineage>
        <taxon>Eukaryota</taxon>
        <taxon>Metazoa</taxon>
        <taxon>Ecdysozoa</taxon>
        <taxon>Nematoda</taxon>
        <taxon>Chromadorea</taxon>
        <taxon>Rhabditida</taxon>
        <taxon>Rhabditina</taxon>
        <taxon>Rhabditomorpha</taxon>
        <taxon>Strongyloidea</taxon>
        <taxon>Ancylostomatidae</taxon>
        <taxon>Bunostominae</taxon>
        <taxon>Necator</taxon>
    </lineage>
</organism>
<dbReference type="Pfam" id="PF06367">
    <property type="entry name" value="Drf_FH3"/>
    <property type="match status" value="1"/>
</dbReference>
<dbReference type="SMART" id="SM00498">
    <property type="entry name" value="FH2"/>
    <property type="match status" value="1"/>
</dbReference>
<dbReference type="Proteomes" id="UP001303046">
    <property type="component" value="Unassembled WGS sequence"/>
</dbReference>
<accession>A0ABR1D1N2</accession>
<dbReference type="PANTHER" id="PTHR45691:SF6">
    <property type="entry name" value="PROTEIN DIAPHANOUS"/>
    <property type="match status" value="1"/>
</dbReference>
<feature type="region of interest" description="Disordered" evidence="1">
    <location>
        <begin position="1111"/>
        <end position="1138"/>
    </location>
</feature>
<feature type="compositionally biased region" description="Basic and acidic residues" evidence="1">
    <location>
        <begin position="1111"/>
        <end position="1120"/>
    </location>
</feature>
<proteinExistence type="predicted"/>
<dbReference type="SMART" id="SM01139">
    <property type="entry name" value="Drf_FH3"/>
    <property type="match status" value="1"/>
</dbReference>
<evidence type="ECO:0008006" key="6">
    <source>
        <dbReference type="Google" id="ProtNLM"/>
    </source>
</evidence>
<comment type="caution">
    <text evidence="4">The sequence shown here is derived from an EMBL/GenBank/DDBJ whole genome shotgun (WGS) entry which is preliminary data.</text>
</comment>
<dbReference type="Pfam" id="PF06371">
    <property type="entry name" value="Drf_GBD"/>
    <property type="match status" value="1"/>
</dbReference>
<feature type="compositionally biased region" description="Basic and acidic residues" evidence="1">
    <location>
        <begin position="62"/>
        <end position="89"/>
    </location>
</feature>
<dbReference type="SMART" id="SM01140">
    <property type="entry name" value="Drf_GBD"/>
    <property type="match status" value="1"/>
</dbReference>
<feature type="region of interest" description="Disordered" evidence="1">
    <location>
        <begin position="638"/>
        <end position="715"/>
    </location>
</feature>
<dbReference type="InterPro" id="IPR010473">
    <property type="entry name" value="GTPase-bd"/>
</dbReference>
<evidence type="ECO:0000313" key="5">
    <source>
        <dbReference type="Proteomes" id="UP001303046"/>
    </source>
</evidence>
<dbReference type="PROSITE" id="PS51232">
    <property type="entry name" value="GBD_FH3"/>
    <property type="match status" value="1"/>
</dbReference>
<dbReference type="Gene3D" id="1.10.238.150">
    <property type="entry name" value="Formin, FH3 diaphanous domain"/>
    <property type="match status" value="1"/>
</dbReference>
<dbReference type="Gene3D" id="1.20.58.2220">
    <property type="entry name" value="Formin, FH2 domain"/>
    <property type="match status" value="1"/>
</dbReference>
<keyword evidence="5" id="KW-1185">Reference proteome</keyword>
<evidence type="ECO:0000313" key="4">
    <source>
        <dbReference type="EMBL" id="KAK6743321.1"/>
    </source>
</evidence>
<feature type="domain" description="FH2" evidence="3">
    <location>
        <begin position="722"/>
        <end position="1124"/>
    </location>
</feature>
<dbReference type="InterPro" id="IPR016024">
    <property type="entry name" value="ARM-type_fold"/>
</dbReference>
<dbReference type="SUPFAM" id="SSF48371">
    <property type="entry name" value="ARM repeat"/>
    <property type="match status" value="1"/>
</dbReference>
<sequence>MSSVEEVSDDLTALVTESCSADPLEDKIDQVKSQEGSSSKELCAMPDPEASSSAQRKPPQLKPDDIAHRNLERSLGEDFSNRRSPKDSPTRWTDVFSSKRIRRRIHKHFGDSRVEDDRDITDEMVSATQELRSLSSTELTGRVEQVLKDRNIDQKKIDTMLDKMDDERKRLILTQHLKTDVSCTKKAPAMMIDQLLEVLDSDNVLDRKKDIVTLKVILAGEGVRYLSEFARNGNKRSDENGLQLICRLFGVILQQLGACQEDTNESRELLSLLMEVVRCIRTIINTYPGLELVLQRESRVVGRLIEGVCAINKRRAKEGEETEVARVLRAEIVKILASLGMVNQESTKNIKMEMSGAQKMMKELTLLAARNKQPRFKPILDCLRFCRDSDVDHVYRILIIVNLLIHSSDHDLSEEQSWQVRMALRSELMRDGFGKYIPNIVLLSKTDERIREVYSAFTSIQDDDFNELVSRFETLRGEYETLGGCFELLVSTSANTAVEPVLLSILQHFMLIPEDVSIRLSYFRLIENCVSEIVLHKNGVDPDFDSQFRFETPVNEIIDQLQDAEFSRKLEQAVQAKQEAVAKQMQYWQKLDEFRKEATLLRKHIANPNEPIPPATTCTIQQPVDQAIPSTSRLLAVEAGSNSSSLPPITGGPSAPPPPPPPGPRMAPPPPQPPPPGPPPPPPPPPNILRSGTGPPGPPPPPLVSGSLQGPAQPAIPDFLSAKKKRVVDVPMRKFPWTGSAINPRSLDRDCFWATTSEDCLANDSLLEQLKEKFATSKAGAKSNDVPKNAKPAKKVKQAQIVKDEKILQALAILQGSVKLSHKQWRKGLLKIDDSLLSANTLQQLRSALPPLDVIKKLSEVQPSSLDEMPEGEQFLASLASIRALPLRLDLIIFKLRFQEILNDLKPGISSVMEACDEIRRSRGFKTFLELVLLFGNFMGQSSKTYKDTFAFEMNVLTKLMDTKDVDNKFTLLHYMVDSMRKYDAKNSRFTQEDFYHCVAAARVNGEEVEKCVAALRQDVNKLQNSLKTYQKQCDDDAFVEVMSPFLVKAQTELEIIETMHNKMKSDWTKFAKYYAFDLKKYPMEQFFMDMKTFKEQYEGVYRELEMERLRTEKENEDSKAKKRRAASPAKNQPARVGLAASRLQTAIDSPGVLDELDKMMAVGGLAKLLQGPRTPRSMPAGRTKTGRAALQRQRSRGADFLLREALEEDSGKSSSGRAPFSILPPAPEKVRIRRKGAPTIEVALRPSETSPSHKENNGMSPTTEELLARLQQHTTKVVARREQADPGHGVACSKIPSSTRKVWVSNNKPEKRSSDQEYILKLKDLLERGNHSTAQNKHTQHNLRIASFIYKNSPRGEKRQLLQAESVLQRQFEKNRRYMHSTYYTSHALINVFLWQ</sequence>
<dbReference type="EMBL" id="JAVFWL010000003">
    <property type="protein sequence ID" value="KAK6743321.1"/>
    <property type="molecule type" value="Genomic_DNA"/>
</dbReference>
<feature type="domain" description="GBD/FH3" evidence="2">
    <location>
        <begin position="131"/>
        <end position="541"/>
    </location>
</feature>
<dbReference type="InterPro" id="IPR042201">
    <property type="entry name" value="FH2_Formin_sf"/>
</dbReference>
<dbReference type="Gene3D" id="1.20.58.630">
    <property type="match status" value="1"/>
</dbReference>
<feature type="region of interest" description="Disordered" evidence="1">
    <location>
        <begin position="1"/>
        <end position="92"/>
    </location>
</feature>